<dbReference type="PANTHER" id="PTHR36892:SF1">
    <property type="entry name" value="OS05G0518200 PROTEIN"/>
    <property type="match status" value="1"/>
</dbReference>
<reference evidence="2" key="1">
    <citation type="journal article" date="2022" name="Front. Genet.">
        <title>Chromosome-Scale Assembly of the Dendrobium nobile Genome Provides Insights Into the Molecular Mechanism of the Biosynthesis of the Medicinal Active Ingredient of Dendrobium.</title>
        <authorList>
            <person name="Xu Q."/>
            <person name="Niu S.-C."/>
            <person name="Li K.-L."/>
            <person name="Zheng P.-J."/>
            <person name="Zhang X.-J."/>
            <person name="Jia Y."/>
            <person name="Liu Y."/>
            <person name="Niu Y.-X."/>
            <person name="Yu L.-H."/>
            <person name="Chen D.-F."/>
            <person name="Zhang G.-Q."/>
        </authorList>
    </citation>
    <scope>NUCLEOTIDE SEQUENCE</scope>
    <source>
        <tissue evidence="2">Leaf</tissue>
    </source>
</reference>
<protein>
    <submittedName>
        <fullName evidence="2">Uncharacterized protein</fullName>
    </submittedName>
</protein>
<comment type="caution">
    <text evidence="2">The sequence shown here is derived from an EMBL/GenBank/DDBJ whole genome shotgun (WGS) entry which is preliminary data.</text>
</comment>
<feature type="compositionally biased region" description="Basic residues" evidence="1">
    <location>
        <begin position="170"/>
        <end position="184"/>
    </location>
</feature>
<dbReference type="OrthoDB" id="678085at2759"/>
<gene>
    <name evidence="2" type="ORF">KFK09_025823</name>
</gene>
<proteinExistence type="predicted"/>
<name>A0A8T3A653_DENNO</name>
<keyword evidence="3" id="KW-1185">Reference proteome</keyword>
<sequence length="1043" mass="116675">MSVSIECFSIREYAERMRRIDMAKCWPFGREVKGCSLPPISLRKFRWWADELESERGDGESEKVSLAEEDVCPTPARVGGRGKQKVPKKRSIVELFAVAPQIEAVEEVDDGEDEEREDLGNGEWEEILERAEGNVVFDFVKEVQERNHQGHAVIRRKQIRLKRIKKQKQKKIIASKKVKSHRSKSPSAALVSPISRKTKLKDPISEHTKKKKAQVSKTRENLKSIRASTCCGKKPDDCRKAPPLRSILKNRITSNKNTTVLLARRLRGHHINSCGELIKHVSFSDKDDTKNAAPKELPQLQNVCKVLFSDALAASAAIKNSSKGEKHSVAVEGPQLEMENVDVSTSSIRLADRPGGEKSHSSDLYGLTATVVDTNSINCPDKSTNKIENSDLNKSMQIHSSSSCPMATDSISLHCRPDSSNKKIVDSSYKEDLSSNIRNHVQRSTSNTPDISRNSFHCRICAPRSDSTYSQTATRNSVMQPLRSCIVNTKQSNNDSLQPSTVSNITESRPACLSSKHFLSSNCSSVGSMKFMELMQASDPMFFSRDKITNEDIISLPLNSQGELVKLDSSCKFGFNNPFTKQAFHCSVIPTHMEPMRKVTQENMKERLIPRESLYARNLSLVLPKQYCSSENHLTSGHNISELQNYEGMEAEKHEPVQSKDPYKGSFNSCNIQNCHCRIDRSTIDVAPQPTMRLMGTTVTIGEISKESKSFDNVKAWAGKKITTDQLPEQDKFKPSVLWASQEKLLLSSRDDQSLHHILPLVGPNFDLHQSQMAFGLPSTNVNHIHPSQPYLHLTQQPLVHCNPQIVPFIRYPTPYPGTNFLFHPSPSSKSLIALPVYNIQTGSATSASFVPGYSVNATISANNSIQVSRAQSAWNHGHKMKKRLAEKGQEFIRPLKKAHVILPVKSCSFSRPVGRGQNNMFHPRNIGASTGVLRHGYEARNLNTQFSGFKNDEYRRFIESNSKYHRGMKSSQNMKTSSSNTIYKSQVGLAKLRAGAKHVLKPCRNSDYKSSKLVHSAIPLVAGDGSTRNVVSHKKLEEIYSF</sequence>
<evidence type="ECO:0000313" key="3">
    <source>
        <dbReference type="Proteomes" id="UP000829196"/>
    </source>
</evidence>
<dbReference type="Proteomes" id="UP000829196">
    <property type="component" value="Unassembled WGS sequence"/>
</dbReference>
<evidence type="ECO:0000256" key="1">
    <source>
        <dbReference type="SAM" id="MobiDB-lite"/>
    </source>
</evidence>
<evidence type="ECO:0000313" key="2">
    <source>
        <dbReference type="EMBL" id="KAI0491563.1"/>
    </source>
</evidence>
<accession>A0A8T3A653</accession>
<dbReference type="PANTHER" id="PTHR36892">
    <property type="entry name" value="OS01G0201800 PROTEIN"/>
    <property type="match status" value="1"/>
</dbReference>
<feature type="region of interest" description="Disordered" evidence="1">
    <location>
        <begin position="170"/>
        <end position="191"/>
    </location>
</feature>
<dbReference type="EMBL" id="JAGYWB010000018">
    <property type="protein sequence ID" value="KAI0491563.1"/>
    <property type="molecule type" value="Genomic_DNA"/>
</dbReference>
<dbReference type="AlphaFoldDB" id="A0A8T3A653"/>
<organism evidence="2 3">
    <name type="scientific">Dendrobium nobile</name>
    <name type="common">Orchid</name>
    <dbReference type="NCBI Taxonomy" id="94219"/>
    <lineage>
        <taxon>Eukaryota</taxon>
        <taxon>Viridiplantae</taxon>
        <taxon>Streptophyta</taxon>
        <taxon>Embryophyta</taxon>
        <taxon>Tracheophyta</taxon>
        <taxon>Spermatophyta</taxon>
        <taxon>Magnoliopsida</taxon>
        <taxon>Liliopsida</taxon>
        <taxon>Asparagales</taxon>
        <taxon>Orchidaceae</taxon>
        <taxon>Epidendroideae</taxon>
        <taxon>Malaxideae</taxon>
        <taxon>Dendrobiinae</taxon>
        <taxon>Dendrobium</taxon>
    </lineage>
</organism>